<sequence>MPYSDIPDTVNTDNQNDTEPVLDPGKLPDDSDAFKFNMTCGELPNVNGAYCTSGIVNKACHTGSPIGLGVNCDEDHTHEHSCTVVSYTGGPDSSEITGLSLDCVGHQDGSLSTCNVGFTIIKSDPDKQ</sequence>
<dbReference type="EMBL" id="GL877753">
    <property type="protein sequence ID" value="ELA45740.1"/>
    <property type="molecule type" value="Genomic_DNA"/>
</dbReference>
<dbReference type="InParanoid" id="L2GRK2"/>
<reference evidence="3" key="1">
    <citation type="submission" date="2011-03" db="EMBL/GenBank/DDBJ databases">
        <title>The genome sequence of Vavraia culicis strain floridensis.</title>
        <authorList>
            <consortium name="The Broad Institute Genome Sequencing Platform"/>
            <person name="Cuomo C."/>
            <person name="Becnel J."/>
            <person name="Sanscrainte N."/>
            <person name="Young S.K."/>
            <person name="Zeng Q."/>
            <person name="Gargeya S."/>
            <person name="Fitzgerald M."/>
            <person name="Haas B."/>
            <person name="Abouelleil A."/>
            <person name="Alvarado L."/>
            <person name="Arachchi H.M."/>
            <person name="Berlin A."/>
            <person name="Chapman S.B."/>
            <person name="Gearin G."/>
            <person name="Goldberg J."/>
            <person name="Griggs A."/>
            <person name="Gujja S."/>
            <person name="Hansen M."/>
            <person name="Heiman D."/>
            <person name="Howarth C."/>
            <person name="Larimer J."/>
            <person name="Lui A."/>
            <person name="MacDonald P.J.P."/>
            <person name="McCowen C."/>
            <person name="Montmayeur A."/>
            <person name="Murphy C."/>
            <person name="Neiman D."/>
            <person name="Pearson M."/>
            <person name="Priest M."/>
            <person name="Roberts A."/>
            <person name="Saif S."/>
            <person name="Shea T."/>
            <person name="Sisk P."/>
            <person name="Stolte C."/>
            <person name="Sykes S."/>
            <person name="Wortman J."/>
            <person name="Nusbaum C."/>
            <person name="Birren B."/>
        </authorList>
    </citation>
    <scope>NUCLEOTIDE SEQUENCE [LARGE SCALE GENOMIC DNA]</scope>
    <source>
        <strain evidence="3">floridensis</strain>
    </source>
</reference>
<protein>
    <submittedName>
        <fullName evidence="2">Uncharacterized protein</fullName>
    </submittedName>
</protein>
<evidence type="ECO:0000256" key="1">
    <source>
        <dbReference type="SAM" id="MobiDB-lite"/>
    </source>
</evidence>
<feature type="compositionally biased region" description="Polar residues" evidence="1">
    <location>
        <begin position="9"/>
        <end position="18"/>
    </location>
</feature>
<proteinExistence type="predicted"/>
<evidence type="ECO:0000313" key="2">
    <source>
        <dbReference type="EMBL" id="ELA45740.1"/>
    </source>
</evidence>
<dbReference type="HOGENOM" id="CLU_1961245_0_0_1"/>
<dbReference type="Proteomes" id="UP000011081">
    <property type="component" value="Unassembled WGS sequence"/>
</dbReference>
<dbReference type="VEuPathDB" id="MicrosporidiaDB:VCUG_02773"/>
<feature type="non-terminal residue" evidence="2">
    <location>
        <position position="128"/>
    </location>
</feature>
<keyword evidence="3" id="KW-1185">Reference proteome</keyword>
<accession>L2GRK2</accession>
<organism evidence="2 3">
    <name type="scientific">Vavraia culicis (isolate floridensis)</name>
    <name type="common">Microsporidian parasite</name>
    <dbReference type="NCBI Taxonomy" id="948595"/>
    <lineage>
        <taxon>Eukaryota</taxon>
        <taxon>Fungi</taxon>
        <taxon>Fungi incertae sedis</taxon>
        <taxon>Microsporidia</taxon>
        <taxon>Pleistophoridae</taxon>
        <taxon>Vavraia</taxon>
    </lineage>
</organism>
<name>L2GRK2_VAVCU</name>
<feature type="region of interest" description="Disordered" evidence="1">
    <location>
        <begin position="1"/>
        <end position="28"/>
    </location>
</feature>
<dbReference type="GeneID" id="19880629"/>
<gene>
    <name evidence="2" type="ORF">VCUG_02773</name>
</gene>
<dbReference type="RefSeq" id="XP_008075785.1">
    <property type="nucleotide sequence ID" value="XM_008077594.1"/>
</dbReference>
<evidence type="ECO:0000313" key="3">
    <source>
        <dbReference type="Proteomes" id="UP000011081"/>
    </source>
</evidence>
<dbReference type="AlphaFoldDB" id="L2GRK2"/>